<evidence type="ECO:0000313" key="2">
    <source>
        <dbReference type="EMBL" id="HGZ60369.1"/>
    </source>
</evidence>
<organism evidence="2">
    <name type="scientific">Fervidicoccus fontis</name>
    <dbReference type="NCBI Taxonomy" id="683846"/>
    <lineage>
        <taxon>Archaea</taxon>
        <taxon>Thermoproteota</taxon>
        <taxon>Thermoprotei</taxon>
        <taxon>Fervidicoccales</taxon>
        <taxon>Fervidicoccaceae</taxon>
        <taxon>Fervidicoccus</taxon>
    </lineage>
</organism>
<reference evidence="2" key="1">
    <citation type="journal article" date="2020" name="mSystems">
        <title>Genome- and Community-Level Interaction Insights into Carbon Utilization and Element Cycling Functions of Hydrothermarchaeota in Hydrothermal Sediment.</title>
        <authorList>
            <person name="Zhou Z."/>
            <person name="Liu Y."/>
            <person name="Xu W."/>
            <person name="Pan J."/>
            <person name="Luo Z.H."/>
            <person name="Li M."/>
        </authorList>
    </citation>
    <scope>NUCLEOTIDE SEQUENCE [LARGE SCALE GENOMIC DNA]</scope>
    <source>
        <strain evidence="2">SpSt-885</strain>
    </source>
</reference>
<feature type="compositionally biased region" description="Basic and acidic residues" evidence="1">
    <location>
        <begin position="1"/>
        <end position="33"/>
    </location>
</feature>
<comment type="caution">
    <text evidence="2">The sequence shown here is derived from an EMBL/GenBank/DDBJ whole genome shotgun (WGS) entry which is preliminary data.</text>
</comment>
<sequence length="144" mass="16782">MSRYDRWNKGDRFPRRTETHGGEERKPVHRENEPSPVNGRCSNTCPFFWCTKRAYQVRRDPKTGRKFVFCTWIGDECIGASCQYATCKMNYLLPDGTCGYVKQKTQSVAEDKEIFEDLVKEDLDSKMKDVISKKLGKKKLDDLI</sequence>
<proteinExistence type="predicted"/>
<dbReference type="AlphaFoldDB" id="A0A7J3SN97"/>
<feature type="region of interest" description="Disordered" evidence="1">
    <location>
        <begin position="1"/>
        <end position="37"/>
    </location>
</feature>
<protein>
    <submittedName>
        <fullName evidence="2">Uncharacterized protein</fullName>
    </submittedName>
</protein>
<evidence type="ECO:0000256" key="1">
    <source>
        <dbReference type="SAM" id="MobiDB-lite"/>
    </source>
</evidence>
<gene>
    <name evidence="2" type="ORF">ENW83_04095</name>
</gene>
<dbReference type="EMBL" id="DTLS01000117">
    <property type="protein sequence ID" value="HGZ60369.1"/>
    <property type="molecule type" value="Genomic_DNA"/>
</dbReference>
<accession>A0A7J3SN97</accession>
<name>A0A7J3SN97_9CREN</name>